<evidence type="ECO:0008006" key="4">
    <source>
        <dbReference type="Google" id="ProtNLM"/>
    </source>
</evidence>
<keyword evidence="3" id="KW-1185">Reference proteome</keyword>
<organism evidence="2 3">
    <name type="scientific">Phytohabitans rumicis</name>
    <dbReference type="NCBI Taxonomy" id="1076125"/>
    <lineage>
        <taxon>Bacteria</taxon>
        <taxon>Bacillati</taxon>
        <taxon>Actinomycetota</taxon>
        <taxon>Actinomycetes</taxon>
        <taxon>Micromonosporales</taxon>
        <taxon>Micromonosporaceae</taxon>
    </lineage>
</organism>
<gene>
    <name evidence="2" type="ORF">Prum_001530</name>
</gene>
<evidence type="ECO:0000313" key="3">
    <source>
        <dbReference type="Proteomes" id="UP000482960"/>
    </source>
</evidence>
<accession>A0A6V8KVS6</accession>
<proteinExistence type="predicted"/>
<sequence>MRIGRPGFFLAVLALAVAALPALPASAAAPGDEFKWSVVPSSRSGPSGRSRFEYTLKPREEIADWVAVSNLGKKPLKVDIYATDALNAPDGGFALMLANQQPKGVGSWVALQVKQYTVPVGKRVDIPFRLKVPANAEPGDHIGGIIASATEATTNAEGQQVNVERRVAARVYLRVDGPLQPVAQITAVDVQYDNPLQPFGGRDMTVTYRVANLGNVRFSGTSRVVVKGPLGVRVANSELIDIPELLPDSEVRLTRKVSGVFPAGRLSAEVIVNPTAQSGALESLSESRSCGRCPGSSSPCCWRRSPYPCWCGGGAGGPAGWPRSPASTTCPRRCRRPAASRWSWWRWPRWVGRRRWSRARRRSTSRSR</sequence>
<protein>
    <recommendedName>
        <fullName evidence="4">DUF916 domain-containing protein</fullName>
    </recommendedName>
</protein>
<feature type="signal peptide" evidence="1">
    <location>
        <begin position="1"/>
        <end position="27"/>
    </location>
</feature>
<reference evidence="2 3" key="2">
    <citation type="submission" date="2020-03" db="EMBL/GenBank/DDBJ databases">
        <authorList>
            <person name="Ichikawa N."/>
            <person name="Kimura A."/>
            <person name="Kitahashi Y."/>
            <person name="Uohara A."/>
        </authorList>
    </citation>
    <scope>NUCLEOTIDE SEQUENCE [LARGE SCALE GENOMIC DNA]</scope>
    <source>
        <strain evidence="2 3">NBRC 108638</strain>
    </source>
</reference>
<dbReference type="EMBL" id="BLPG01000001">
    <property type="protein sequence ID" value="GFJ86511.1"/>
    <property type="molecule type" value="Genomic_DNA"/>
</dbReference>
<dbReference type="RefSeq" id="WP_173073021.1">
    <property type="nucleotide sequence ID" value="NZ_BLPG01000001.1"/>
</dbReference>
<keyword evidence="1" id="KW-0732">Signal</keyword>
<comment type="caution">
    <text evidence="2">The sequence shown here is derived from an EMBL/GenBank/DDBJ whole genome shotgun (WGS) entry which is preliminary data.</text>
</comment>
<reference evidence="2 3" key="1">
    <citation type="submission" date="2020-03" db="EMBL/GenBank/DDBJ databases">
        <title>Whole genome shotgun sequence of Phytohabitans rumicis NBRC 108638.</title>
        <authorList>
            <person name="Komaki H."/>
            <person name="Tamura T."/>
        </authorList>
    </citation>
    <scope>NUCLEOTIDE SEQUENCE [LARGE SCALE GENOMIC DNA]</scope>
    <source>
        <strain evidence="2 3">NBRC 108638</strain>
    </source>
</reference>
<evidence type="ECO:0000256" key="1">
    <source>
        <dbReference type="SAM" id="SignalP"/>
    </source>
</evidence>
<dbReference type="Proteomes" id="UP000482960">
    <property type="component" value="Unassembled WGS sequence"/>
</dbReference>
<dbReference type="AlphaFoldDB" id="A0A6V8KVS6"/>
<evidence type="ECO:0000313" key="2">
    <source>
        <dbReference type="EMBL" id="GFJ86511.1"/>
    </source>
</evidence>
<feature type="chain" id="PRO_5028961365" description="DUF916 domain-containing protein" evidence="1">
    <location>
        <begin position="28"/>
        <end position="368"/>
    </location>
</feature>
<name>A0A6V8KVS6_9ACTN</name>